<dbReference type="Gene3D" id="3.40.930.10">
    <property type="entry name" value="Mannitol-specific EII, Chain A"/>
    <property type="match status" value="1"/>
</dbReference>
<evidence type="ECO:0000256" key="8">
    <source>
        <dbReference type="ARBA" id="ARBA00037387"/>
    </source>
</evidence>
<evidence type="ECO:0000256" key="2">
    <source>
        <dbReference type="ARBA" id="ARBA00022448"/>
    </source>
</evidence>
<evidence type="ECO:0000259" key="11">
    <source>
        <dbReference type="PROSITE" id="PS51094"/>
    </source>
</evidence>
<sequence>MFKESQLPTIKYNRYSGFEVDPLIPESMSSITGIVNKTEYHFSDEERVQLILLLLLSKTEDLSLIHLKSELNVSRNTVLQDLKKAKEKAACFSCTLEYSRRCGYFLKGDEWDIRLLLNNLISEIASLEQGEFLLEYPLSAGHCKLVGQVQMELEKIEEALQIRYIDERLAALPYEIVYTCVRIQTGNCLMRLMEEWEKAILSSEEYRVLTDLFKLLDLMRANFVKERAYLAIQLLIANRIVGDILTNQLDEKLFQLSCEVIQQFETLACVQLHDEKKLAKQLFQHLKPAYYRAKFHIKLTNPLYETVVQEQPELHHLVKKAMKPFVLRLDDCSLSEDEYAYVTMHFGGWLERQGTELASRFKAVVVCPKGVAVSKLLIHRLKDIFPEILFLDTLSLREFYAYPLSYDIVFSTVFVRTKARLYLVKPNIDFVEKKLLYREVMQSLYGFSVSNLHLDQLIREIRSHATIHDQAALKQALCRFFSRHKFGVRIRKEQEKPVLEDLITKDTIQFAKEIPDWEEAIRFAAKPLLKNKSIQSSYVDAMIQNVRKEGPYVVITPKVAIPHARPEDGVHVLSMSLLVLEKSTYFSPMKPVNLIFVLAAVDNKTHLKALSRLTELLSSEKMIERIIALKDKEKVMKIIHYYSKGDEMS</sequence>
<evidence type="ECO:0000256" key="4">
    <source>
        <dbReference type="ARBA" id="ARBA00022553"/>
    </source>
</evidence>
<dbReference type="Gene3D" id="1.10.10.10">
    <property type="entry name" value="Winged helix-like DNA-binding domain superfamily/Winged helix DNA-binding domain"/>
    <property type="match status" value="1"/>
</dbReference>
<dbReference type="Gene3D" id="1.10.1790.10">
    <property type="entry name" value="PRD domain"/>
    <property type="match status" value="1"/>
</dbReference>
<dbReference type="InterPro" id="IPR011608">
    <property type="entry name" value="PRD"/>
</dbReference>
<dbReference type="PANTHER" id="PTHR36203:SF1">
    <property type="entry name" value="ASCORBATE-SPECIFIC PTS SYSTEM EIIA COMPONENT"/>
    <property type="match status" value="1"/>
</dbReference>
<dbReference type="PROSITE" id="PS51372">
    <property type="entry name" value="PRD_2"/>
    <property type="match status" value="1"/>
</dbReference>
<dbReference type="InterPro" id="IPR013011">
    <property type="entry name" value="PTS_EIIB_2"/>
</dbReference>
<dbReference type="GO" id="GO:0009401">
    <property type="term" value="P:phosphoenolpyruvate-dependent sugar phosphotransferase system"/>
    <property type="evidence" value="ECO:0007669"/>
    <property type="project" value="UniProtKB-KW"/>
</dbReference>
<gene>
    <name evidence="14" type="ORF">H2C83_06010</name>
</gene>
<feature type="domain" description="PRD" evidence="13">
    <location>
        <begin position="248"/>
        <end position="356"/>
    </location>
</feature>
<keyword evidence="6" id="KW-0598">Phosphotransferase system</keyword>
<evidence type="ECO:0000256" key="10">
    <source>
        <dbReference type="ARBA" id="ARBA00042072"/>
    </source>
</evidence>
<comment type="caution">
    <text evidence="14">The sequence shown here is derived from an EMBL/GenBank/DDBJ whole genome shotgun (WGS) entry which is preliminary data.</text>
</comment>
<dbReference type="InterPro" id="IPR036634">
    <property type="entry name" value="PRD_sf"/>
</dbReference>
<dbReference type="SUPFAM" id="SSF63520">
    <property type="entry name" value="PTS-regulatory domain, PRD"/>
    <property type="match status" value="1"/>
</dbReference>
<name>A0A7W1XRE1_9BACL</name>
<comment type="function">
    <text evidence="8">The phosphoenolpyruvate-dependent sugar phosphotransferase system (sugar PTS), a major carbohydrate active transport system, catalyzes the phosphorylation of incoming sugar substrates concomitantly with their translocation across the cell membrane. The enzyme II UlaABC PTS system is involved in ascorbate transport.</text>
</comment>
<keyword evidence="4" id="KW-0597">Phosphoprotein</keyword>
<evidence type="ECO:0000256" key="7">
    <source>
        <dbReference type="ARBA" id="ARBA00022777"/>
    </source>
</evidence>
<dbReference type="EMBL" id="JACEOL010000018">
    <property type="protein sequence ID" value="MBA4601884.1"/>
    <property type="molecule type" value="Genomic_DNA"/>
</dbReference>
<evidence type="ECO:0000256" key="5">
    <source>
        <dbReference type="ARBA" id="ARBA00022679"/>
    </source>
</evidence>
<dbReference type="PROSITE" id="PS51099">
    <property type="entry name" value="PTS_EIIB_TYPE_2"/>
    <property type="match status" value="1"/>
</dbReference>
<evidence type="ECO:0000259" key="12">
    <source>
        <dbReference type="PROSITE" id="PS51099"/>
    </source>
</evidence>
<comment type="subcellular location">
    <subcellularLocation>
        <location evidence="1">Cytoplasm</location>
    </subcellularLocation>
</comment>
<accession>A0A7W1XRE1</accession>
<dbReference type="GO" id="GO:0016301">
    <property type="term" value="F:kinase activity"/>
    <property type="evidence" value="ECO:0007669"/>
    <property type="project" value="UniProtKB-KW"/>
</dbReference>
<dbReference type="InterPro" id="IPR051351">
    <property type="entry name" value="Ascorbate-PTS_EIIA_comp"/>
</dbReference>
<dbReference type="SUPFAM" id="SSF55804">
    <property type="entry name" value="Phoshotransferase/anion transport protein"/>
    <property type="match status" value="1"/>
</dbReference>
<keyword evidence="5" id="KW-0808">Transferase</keyword>
<evidence type="ECO:0000313" key="14">
    <source>
        <dbReference type="EMBL" id="MBA4601884.1"/>
    </source>
</evidence>
<dbReference type="Proteomes" id="UP000538292">
    <property type="component" value="Unassembled WGS sequence"/>
</dbReference>
<dbReference type="AlphaFoldDB" id="A0A7W1XRE1"/>
<dbReference type="PANTHER" id="PTHR36203">
    <property type="entry name" value="ASCORBATE-SPECIFIC PTS SYSTEM EIIA COMPONENT"/>
    <property type="match status" value="1"/>
</dbReference>
<evidence type="ECO:0000256" key="9">
    <source>
        <dbReference type="ARBA" id="ARBA00041175"/>
    </source>
</evidence>
<proteinExistence type="predicted"/>
<dbReference type="GO" id="GO:0008982">
    <property type="term" value="F:protein-N(PI)-phosphohistidine-sugar phosphotransferase activity"/>
    <property type="evidence" value="ECO:0007669"/>
    <property type="project" value="InterPro"/>
</dbReference>
<feature type="domain" description="PTS EIIB type-2" evidence="12">
    <location>
        <begin position="361"/>
        <end position="448"/>
    </location>
</feature>
<dbReference type="Pfam" id="PF00874">
    <property type="entry name" value="PRD"/>
    <property type="match status" value="1"/>
</dbReference>
<dbReference type="CDD" id="cd05568">
    <property type="entry name" value="PTS_IIB_bgl_like"/>
    <property type="match status" value="1"/>
</dbReference>
<dbReference type="RefSeq" id="WP_181738820.1">
    <property type="nucleotide sequence ID" value="NZ_JACEOL010000018.1"/>
</dbReference>
<keyword evidence="15" id="KW-1185">Reference proteome</keyword>
<keyword evidence="7" id="KW-0418">Kinase</keyword>
<feature type="domain" description="PTS EIIA type-2" evidence="11">
    <location>
        <begin position="501"/>
        <end position="642"/>
    </location>
</feature>
<dbReference type="Pfam" id="PF00359">
    <property type="entry name" value="PTS_EIIA_2"/>
    <property type="match status" value="1"/>
</dbReference>
<reference evidence="14 15" key="1">
    <citation type="submission" date="2020-07" db="EMBL/GenBank/DDBJ databases">
        <title>Thermoactinomyces phylogeny.</title>
        <authorList>
            <person name="Dunlap C."/>
        </authorList>
    </citation>
    <scope>NUCLEOTIDE SEQUENCE [LARGE SCALE GENOMIC DNA]</scope>
    <source>
        <strain evidence="14 15">AMNI-1</strain>
    </source>
</reference>
<dbReference type="InterPro" id="IPR013196">
    <property type="entry name" value="HTH_11"/>
</dbReference>
<evidence type="ECO:0000256" key="1">
    <source>
        <dbReference type="ARBA" id="ARBA00004496"/>
    </source>
</evidence>
<evidence type="ECO:0000256" key="6">
    <source>
        <dbReference type="ARBA" id="ARBA00022683"/>
    </source>
</evidence>
<dbReference type="Pfam" id="PF08279">
    <property type="entry name" value="HTH_11"/>
    <property type="match status" value="1"/>
</dbReference>
<evidence type="ECO:0000256" key="3">
    <source>
        <dbReference type="ARBA" id="ARBA00022490"/>
    </source>
</evidence>
<dbReference type="GO" id="GO:0006355">
    <property type="term" value="P:regulation of DNA-templated transcription"/>
    <property type="evidence" value="ECO:0007669"/>
    <property type="project" value="InterPro"/>
</dbReference>
<dbReference type="PROSITE" id="PS51094">
    <property type="entry name" value="PTS_EIIA_TYPE_2"/>
    <property type="match status" value="1"/>
</dbReference>
<organism evidence="14 15">
    <name type="scientific">Thermoactinomyces mirandus</name>
    <dbReference type="NCBI Taxonomy" id="2756294"/>
    <lineage>
        <taxon>Bacteria</taxon>
        <taxon>Bacillati</taxon>
        <taxon>Bacillota</taxon>
        <taxon>Bacilli</taxon>
        <taxon>Bacillales</taxon>
        <taxon>Thermoactinomycetaceae</taxon>
        <taxon>Thermoactinomyces</taxon>
    </lineage>
</organism>
<keyword evidence="3" id="KW-0963">Cytoplasm</keyword>
<dbReference type="InterPro" id="IPR036388">
    <property type="entry name" value="WH-like_DNA-bd_sf"/>
</dbReference>
<protein>
    <recommendedName>
        <fullName evidence="9">Ascorbate-specific PTS system EIIA component</fullName>
    </recommendedName>
    <alternativeName>
        <fullName evidence="10">Ascorbate-specific phosphotransferase enzyme IIA component</fullName>
    </alternativeName>
</protein>
<dbReference type="CDD" id="cd00211">
    <property type="entry name" value="PTS_IIA_fru"/>
    <property type="match status" value="1"/>
</dbReference>
<evidence type="ECO:0000259" key="13">
    <source>
        <dbReference type="PROSITE" id="PS51372"/>
    </source>
</evidence>
<dbReference type="InterPro" id="IPR002178">
    <property type="entry name" value="PTS_EIIA_type-2_dom"/>
</dbReference>
<keyword evidence="2" id="KW-0813">Transport</keyword>
<dbReference type="GO" id="GO:0005737">
    <property type="term" value="C:cytoplasm"/>
    <property type="evidence" value="ECO:0007669"/>
    <property type="project" value="UniProtKB-SubCell"/>
</dbReference>
<dbReference type="InterPro" id="IPR016152">
    <property type="entry name" value="PTrfase/Anion_transptr"/>
</dbReference>
<evidence type="ECO:0000313" key="15">
    <source>
        <dbReference type="Proteomes" id="UP000538292"/>
    </source>
</evidence>